<evidence type="ECO:0000313" key="3">
    <source>
        <dbReference type="Proteomes" id="UP000218334"/>
    </source>
</evidence>
<proteinExistence type="predicted"/>
<organism evidence="2 3">
    <name type="scientific">Armillaria solidipes</name>
    <dbReference type="NCBI Taxonomy" id="1076256"/>
    <lineage>
        <taxon>Eukaryota</taxon>
        <taxon>Fungi</taxon>
        <taxon>Dikarya</taxon>
        <taxon>Basidiomycota</taxon>
        <taxon>Agaricomycotina</taxon>
        <taxon>Agaricomycetes</taxon>
        <taxon>Agaricomycetidae</taxon>
        <taxon>Agaricales</taxon>
        <taxon>Marasmiineae</taxon>
        <taxon>Physalacriaceae</taxon>
        <taxon>Armillaria</taxon>
    </lineage>
</organism>
<reference evidence="3" key="1">
    <citation type="journal article" date="2017" name="Nat. Ecol. Evol.">
        <title>Genome expansion and lineage-specific genetic innovations in the forest pathogenic fungi Armillaria.</title>
        <authorList>
            <person name="Sipos G."/>
            <person name="Prasanna A.N."/>
            <person name="Walter M.C."/>
            <person name="O'Connor E."/>
            <person name="Balint B."/>
            <person name="Krizsan K."/>
            <person name="Kiss B."/>
            <person name="Hess J."/>
            <person name="Varga T."/>
            <person name="Slot J."/>
            <person name="Riley R."/>
            <person name="Boka B."/>
            <person name="Rigling D."/>
            <person name="Barry K."/>
            <person name="Lee J."/>
            <person name="Mihaltcheva S."/>
            <person name="LaButti K."/>
            <person name="Lipzen A."/>
            <person name="Waldron R."/>
            <person name="Moloney N.M."/>
            <person name="Sperisen C."/>
            <person name="Kredics L."/>
            <person name="Vagvoelgyi C."/>
            <person name="Patrignani A."/>
            <person name="Fitzpatrick D."/>
            <person name="Nagy I."/>
            <person name="Doyle S."/>
            <person name="Anderson J.B."/>
            <person name="Grigoriev I.V."/>
            <person name="Gueldener U."/>
            <person name="Muensterkoetter M."/>
            <person name="Nagy L.G."/>
        </authorList>
    </citation>
    <scope>NUCLEOTIDE SEQUENCE [LARGE SCALE GENOMIC DNA]</scope>
    <source>
        <strain evidence="3">28-4</strain>
    </source>
</reference>
<dbReference type="InterPro" id="IPR056672">
    <property type="entry name" value="DUF7770"/>
</dbReference>
<evidence type="ECO:0000313" key="2">
    <source>
        <dbReference type="EMBL" id="PBK76544.1"/>
    </source>
</evidence>
<dbReference type="STRING" id="1076256.A0A2H3C5G1"/>
<protein>
    <recommendedName>
        <fullName evidence="1">DUF7770 domain-containing protein</fullName>
    </recommendedName>
</protein>
<evidence type="ECO:0000259" key="1">
    <source>
        <dbReference type="Pfam" id="PF24968"/>
    </source>
</evidence>
<gene>
    <name evidence="2" type="ORF">ARMSODRAFT_948351</name>
</gene>
<feature type="domain" description="DUF7770" evidence="1">
    <location>
        <begin position="39"/>
        <end position="185"/>
    </location>
</feature>
<accession>A0A2H3C5G1</accession>
<sequence>MSTASAKPIDLSRYKRADDGGRIVTAISIIGIPTYPKKANPLDGTHLVHWRVHLRWAGARPGELAKGSVVLDTYKDVAADPIVRIEVCSRAALLSNAASKCWEFPVPVISADLSVQTIVDLITANDRDRYRYDGNGSGCLSWSAKLLDDYVAAGYVDAQASARFTNFITVTRTSEVSYWIPHDQGFYI</sequence>
<dbReference type="Proteomes" id="UP000218334">
    <property type="component" value="Unassembled WGS sequence"/>
</dbReference>
<dbReference type="Pfam" id="PF24968">
    <property type="entry name" value="DUF7770"/>
    <property type="match status" value="1"/>
</dbReference>
<dbReference type="AlphaFoldDB" id="A0A2H3C5G1"/>
<name>A0A2H3C5G1_9AGAR</name>
<dbReference type="EMBL" id="KZ293416">
    <property type="protein sequence ID" value="PBK76544.1"/>
    <property type="molecule type" value="Genomic_DNA"/>
</dbReference>
<keyword evidence="3" id="KW-1185">Reference proteome</keyword>